<evidence type="ECO:0000256" key="1">
    <source>
        <dbReference type="ARBA" id="ARBA00022679"/>
    </source>
</evidence>
<dbReference type="InterPro" id="IPR002292">
    <property type="entry name" value="Orn/put_carbamltrans"/>
</dbReference>
<dbReference type="InterPro" id="IPR006131">
    <property type="entry name" value="Asp_carbamoyltransf_Asp/Orn-bd"/>
</dbReference>
<dbReference type="FunFam" id="3.40.50.1370:FF:000008">
    <property type="entry name" value="Ornithine carbamoyltransferase"/>
    <property type="match status" value="1"/>
</dbReference>
<dbReference type="Pfam" id="PF02729">
    <property type="entry name" value="OTCace_N"/>
    <property type="match status" value="1"/>
</dbReference>
<feature type="domain" description="Aspartate/ornithine carbamoyltransferase carbamoyl-P binding" evidence="3">
    <location>
        <begin position="4"/>
        <end position="139"/>
    </location>
</feature>
<dbReference type="AlphaFoldDB" id="A0A6J6KGZ6"/>
<dbReference type="EMBL" id="CAEZZM010000048">
    <property type="protein sequence ID" value="CAB4761927.1"/>
    <property type="molecule type" value="Genomic_DNA"/>
</dbReference>
<dbReference type="InterPro" id="IPR006130">
    <property type="entry name" value="Asp/Orn_carbamoylTrfase"/>
</dbReference>
<sequence length="302" mass="32614">MTNRDFLQITDLDATDLAAILELAVRPIASLGRPLEGKGVALIFEKPSNRTRHSMEMAVVQLGGHPVYTRGEEVGLDVRESVEDISHVMSGYHAMLCARVFDHRVLDRMSASSSVPVVNMLSDVAHPLQAVADVLTMQQHLGTLAGKTVAYVGDFNNVARSLCHASAMLGMHIRLGCPAGYSADESDLDQFRALGAASVNQFKDLDTAVAGAHAVHTDTWTSMGQESESKVRESAFIGFEVTEKTMALAASGAVFMHCLPAHRGQEVSEQVIDGPNSLIYRQAHNRMHAARAVLAFLLGVRP</sequence>
<name>A0A6J6KGZ6_9ZZZZ</name>
<dbReference type="PRINTS" id="PR00100">
    <property type="entry name" value="AOTCASE"/>
</dbReference>
<gene>
    <name evidence="5" type="ORF">UFOPK2166_00945</name>
    <name evidence="4" type="ORF">UFOPK2195_00292</name>
    <name evidence="6" type="ORF">UFOPK2872_00544</name>
</gene>
<reference evidence="4" key="1">
    <citation type="submission" date="2020-05" db="EMBL/GenBank/DDBJ databases">
        <authorList>
            <person name="Chiriac C."/>
            <person name="Salcher M."/>
            <person name="Ghai R."/>
            <person name="Kavagutti S V."/>
        </authorList>
    </citation>
    <scope>NUCLEOTIDE SEQUENCE</scope>
</reference>
<protein>
    <submittedName>
        <fullName evidence="4">Unannotated protein</fullName>
    </submittedName>
</protein>
<dbReference type="InterPro" id="IPR036901">
    <property type="entry name" value="Asp/Orn_carbamoylTrfase_sf"/>
</dbReference>
<dbReference type="GO" id="GO:0019240">
    <property type="term" value="P:citrulline biosynthetic process"/>
    <property type="evidence" value="ECO:0007669"/>
    <property type="project" value="TreeGrafter"/>
</dbReference>
<dbReference type="PANTHER" id="PTHR45753:SF3">
    <property type="entry name" value="ORNITHINE TRANSCARBAMYLASE, MITOCHONDRIAL"/>
    <property type="match status" value="1"/>
</dbReference>
<dbReference type="PANTHER" id="PTHR45753">
    <property type="entry name" value="ORNITHINE CARBAMOYLTRANSFERASE, MITOCHONDRIAL"/>
    <property type="match status" value="1"/>
</dbReference>
<evidence type="ECO:0000259" key="2">
    <source>
        <dbReference type="Pfam" id="PF00185"/>
    </source>
</evidence>
<dbReference type="EMBL" id="CAEZWB010000130">
    <property type="protein sequence ID" value="CAB4653243.1"/>
    <property type="molecule type" value="Genomic_DNA"/>
</dbReference>
<dbReference type="EMBL" id="CAEZWH010000033">
    <property type="protein sequence ID" value="CAB4647703.1"/>
    <property type="molecule type" value="Genomic_DNA"/>
</dbReference>
<dbReference type="NCBIfam" id="TIGR00658">
    <property type="entry name" value="orni_carb_tr"/>
    <property type="match status" value="1"/>
</dbReference>
<dbReference type="Pfam" id="PF00185">
    <property type="entry name" value="OTCace"/>
    <property type="match status" value="1"/>
</dbReference>
<dbReference type="PRINTS" id="PR00102">
    <property type="entry name" value="OTCASE"/>
</dbReference>
<accession>A0A6J6KGZ6</accession>
<evidence type="ECO:0000313" key="4">
    <source>
        <dbReference type="EMBL" id="CAB4647703.1"/>
    </source>
</evidence>
<dbReference type="GO" id="GO:0004585">
    <property type="term" value="F:ornithine carbamoyltransferase activity"/>
    <property type="evidence" value="ECO:0007669"/>
    <property type="project" value="UniProtKB-ARBA"/>
</dbReference>
<evidence type="ECO:0000313" key="6">
    <source>
        <dbReference type="EMBL" id="CAB4761927.1"/>
    </source>
</evidence>
<dbReference type="SUPFAM" id="SSF53671">
    <property type="entry name" value="Aspartate/ornithine carbamoyltransferase"/>
    <property type="match status" value="1"/>
</dbReference>
<dbReference type="NCBIfam" id="NF001986">
    <property type="entry name" value="PRK00779.1"/>
    <property type="match status" value="1"/>
</dbReference>
<dbReference type="GO" id="GO:0016597">
    <property type="term" value="F:amino acid binding"/>
    <property type="evidence" value="ECO:0007669"/>
    <property type="project" value="InterPro"/>
</dbReference>
<evidence type="ECO:0000259" key="3">
    <source>
        <dbReference type="Pfam" id="PF02729"/>
    </source>
</evidence>
<keyword evidence="1" id="KW-0808">Transferase</keyword>
<feature type="domain" description="Aspartate/ornithine carbamoyltransferase Asp/Orn-binding" evidence="2">
    <location>
        <begin position="146"/>
        <end position="297"/>
    </location>
</feature>
<dbReference type="Gene3D" id="3.40.50.1370">
    <property type="entry name" value="Aspartate/ornithine carbamoyltransferase"/>
    <property type="match status" value="2"/>
</dbReference>
<dbReference type="GO" id="GO:0042450">
    <property type="term" value="P:L-arginine biosynthetic process via ornithine"/>
    <property type="evidence" value="ECO:0007669"/>
    <property type="project" value="TreeGrafter"/>
</dbReference>
<evidence type="ECO:0000313" key="5">
    <source>
        <dbReference type="EMBL" id="CAB4653243.1"/>
    </source>
</evidence>
<dbReference type="InterPro" id="IPR006132">
    <property type="entry name" value="Asp/Orn_carbamoyltranf_P-bd"/>
</dbReference>
<organism evidence="4">
    <name type="scientific">freshwater metagenome</name>
    <dbReference type="NCBI Taxonomy" id="449393"/>
    <lineage>
        <taxon>unclassified sequences</taxon>
        <taxon>metagenomes</taxon>
        <taxon>ecological metagenomes</taxon>
    </lineage>
</organism>
<proteinExistence type="predicted"/>